<accession>A0ABP8LPS0</accession>
<dbReference type="Gene3D" id="3.20.20.140">
    <property type="entry name" value="Metal-dependent hydrolases"/>
    <property type="match status" value="1"/>
</dbReference>
<gene>
    <name evidence="3" type="ORF">GCM10023091_07710</name>
</gene>
<dbReference type="Proteomes" id="UP001501508">
    <property type="component" value="Unassembled WGS sequence"/>
</dbReference>
<dbReference type="SUPFAM" id="SSF51556">
    <property type="entry name" value="Metallo-dependent hydrolases"/>
    <property type="match status" value="1"/>
</dbReference>
<feature type="domain" description="Amidohydrolase-related" evidence="2">
    <location>
        <begin position="293"/>
        <end position="380"/>
    </location>
</feature>
<dbReference type="PANTHER" id="PTHR42717">
    <property type="entry name" value="DIHYDROOROTASE-RELATED"/>
    <property type="match status" value="1"/>
</dbReference>
<dbReference type="SUPFAM" id="SSF51338">
    <property type="entry name" value="Composite domain of metallo-dependent hydrolases"/>
    <property type="match status" value="1"/>
</dbReference>
<dbReference type="PIRSF" id="PIRSF039004">
    <property type="entry name" value="ADE_EF_0837"/>
    <property type="match status" value="1"/>
</dbReference>
<name>A0ABP8LPS0_9BACT</name>
<proteinExistence type="predicted"/>
<feature type="chain" id="PRO_5046615464" evidence="1">
    <location>
        <begin position="20"/>
        <end position="412"/>
    </location>
</feature>
<dbReference type="NCBIfam" id="NF006689">
    <property type="entry name" value="PRK09237.1"/>
    <property type="match status" value="1"/>
</dbReference>
<feature type="signal peptide" evidence="1">
    <location>
        <begin position="1"/>
        <end position="19"/>
    </location>
</feature>
<evidence type="ECO:0000313" key="4">
    <source>
        <dbReference type="Proteomes" id="UP001501508"/>
    </source>
</evidence>
<dbReference type="EMBL" id="BAABEY010000009">
    <property type="protein sequence ID" value="GAA4433767.1"/>
    <property type="molecule type" value="Genomic_DNA"/>
</dbReference>
<dbReference type="InterPro" id="IPR020043">
    <property type="entry name" value="Deacetylase_Atu3266-like"/>
</dbReference>
<comment type="caution">
    <text evidence="3">The sequence shown here is derived from an EMBL/GenBank/DDBJ whole genome shotgun (WGS) entry which is preliminary data.</text>
</comment>
<organism evidence="3 4">
    <name type="scientific">Ravibacter arvi</name>
    <dbReference type="NCBI Taxonomy" id="2051041"/>
    <lineage>
        <taxon>Bacteria</taxon>
        <taxon>Pseudomonadati</taxon>
        <taxon>Bacteroidota</taxon>
        <taxon>Cytophagia</taxon>
        <taxon>Cytophagales</taxon>
        <taxon>Spirosomataceae</taxon>
        <taxon>Ravibacter</taxon>
    </lineage>
</organism>
<dbReference type="InterPro" id="IPR011059">
    <property type="entry name" value="Metal-dep_hydrolase_composite"/>
</dbReference>
<dbReference type="InterPro" id="IPR032466">
    <property type="entry name" value="Metal_Hydrolase"/>
</dbReference>
<protein>
    <submittedName>
        <fullName evidence="3">Amidohydrolase/deacetylase family metallohydrolase</fullName>
    </submittedName>
</protein>
<evidence type="ECO:0000256" key="1">
    <source>
        <dbReference type="SAM" id="SignalP"/>
    </source>
</evidence>
<reference evidence="4" key="1">
    <citation type="journal article" date="2019" name="Int. J. Syst. Evol. Microbiol.">
        <title>The Global Catalogue of Microorganisms (GCM) 10K type strain sequencing project: providing services to taxonomists for standard genome sequencing and annotation.</title>
        <authorList>
            <consortium name="The Broad Institute Genomics Platform"/>
            <consortium name="The Broad Institute Genome Sequencing Center for Infectious Disease"/>
            <person name="Wu L."/>
            <person name="Ma J."/>
        </authorList>
    </citation>
    <scope>NUCLEOTIDE SEQUENCE [LARGE SCALE GENOMIC DNA]</scope>
    <source>
        <strain evidence="4">JCM 31920</strain>
    </source>
</reference>
<keyword evidence="1" id="KW-0732">Signal</keyword>
<evidence type="ECO:0000259" key="2">
    <source>
        <dbReference type="Pfam" id="PF01979"/>
    </source>
</evidence>
<dbReference type="InterPro" id="IPR006680">
    <property type="entry name" value="Amidohydro-rel"/>
</dbReference>
<dbReference type="Gene3D" id="2.30.40.10">
    <property type="entry name" value="Urease, subunit C, domain 1"/>
    <property type="match status" value="1"/>
</dbReference>
<evidence type="ECO:0000313" key="3">
    <source>
        <dbReference type="EMBL" id="GAA4433767.1"/>
    </source>
</evidence>
<dbReference type="Pfam" id="PF01979">
    <property type="entry name" value="Amidohydro_1"/>
    <property type="match status" value="1"/>
</dbReference>
<sequence>MLKYACFLLLLFFVQPSIAQQYDLVLKNGHVIDPKNRINEKMDIAIAKGRIAAVRKGIPASESKAVVDVTGLLVTPGLIDMHAHVFAGTVSDGDLSYGFGSLPADGFTFRVGVTTVVDAGSSGAKDFHVFKANIADRSRTRVLAFLNVGYEGMKGSEYSEYQQDAKYMDPKMAADTAKKYKDHIVGVKVAHYHQPTFLAVERAVEAGVLSRLPVMVDFGGCKPRLPLKTLLLDKMRPGDIFTHVYGELLDTKESIVDTARKALKPFVLEGRKRGIIYDVGHGGGSFRYSQAIPATKAGLFPDVISTDLHTGSMNAGMKDQLNVMSKFMALGMPLKDVIKASTWRPAEVINHLELGHLSEGAVADIAVLRVEKGKFGFFDVARDKQIGNQKLTCELTLKDGAVVYDLNAISIP</sequence>
<dbReference type="RefSeq" id="WP_345026737.1">
    <property type="nucleotide sequence ID" value="NZ_BAABEY010000009.1"/>
</dbReference>
<keyword evidence="4" id="KW-1185">Reference proteome</keyword>
<dbReference type="PANTHER" id="PTHR42717:SF1">
    <property type="entry name" value="IMIDAZOLONEPROPIONASE AND RELATED AMIDOHYDROLASES"/>
    <property type="match status" value="1"/>
</dbReference>